<accession>A0A550CQU8</accession>
<feature type="compositionally biased region" description="Low complexity" evidence="1">
    <location>
        <begin position="203"/>
        <end position="213"/>
    </location>
</feature>
<protein>
    <submittedName>
        <fullName evidence="2">Uncharacterized protein</fullName>
    </submittedName>
</protein>
<feature type="region of interest" description="Disordered" evidence="1">
    <location>
        <begin position="196"/>
        <end position="253"/>
    </location>
</feature>
<reference evidence="2 3" key="1">
    <citation type="journal article" date="2019" name="New Phytol.">
        <title>Comparative genomics reveals unique wood-decay strategies and fruiting body development in the Schizophyllaceae.</title>
        <authorList>
            <person name="Almasi E."/>
            <person name="Sahu N."/>
            <person name="Krizsan K."/>
            <person name="Balint B."/>
            <person name="Kovacs G.M."/>
            <person name="Kiss B."/>
            <person name="Cseklye J."/>
            <person name="Drula E."/>
            <person name="Henrissat B."/>
            <person name="Nagy I."/>
            <person name="Chovatia M."/>
            <person name="Adam C."/>
            <person name="LaButti K."/>
            <person name="Lipzen A."/>
            <person name="Riley R."/>
            <person name="Grigoriev I.V."/>
            <person name="Nagy L.G."/>
        </authorList>
    </citation>
    <scope>NUCLEOTIDE SEQUENCE [LARGE SCALE GENOMIC DNA]</scope>
    <source>
        <strain evidence="2 3">NL-1724</strain>
    </source>
</reference>
<feature type="region of interest" description="Disordered" evidence="1">
    <location>
        <begin position="152"/>
        <end position="178"/>
    </location>
</feature>
<feature type="non-terminal residue" evidence="2">
    <location>
        <position position="253"/>
    </location>
</feature>
<proteinExistence type="predicted"/>
<comment type="caution">
    <text evidence="2">The sequence shown here is derived from an EMBL/GenBank/DDBJ whole genome shotgun (WGS) entry which is preliminary data.</text>
</comment>
<sequence>MLLDVVCRHLYAPLDSFSQLWSSSFPPRRGLPLGACASVANLRSLSDSSLRQQSLVSVIRSPLCVHTVSLKYTFHAHIRACKVSKRMIGWFFSPPRATRASSWLNKRPAYRVVTESRSQRATCDAVPNMVLQTRLSIRPLLTASSLNNFSRMAHRQHPRGSVDPTASRGHGASPALTQQQIERQGWLTTAEAYRGLYQPPKPAGSSSTSATASGPPPSAPSSAPPLAASSGKNPAAFSGHSSANSQPLDVRWA</sequence>
<dbReference type="Proteomes" id="UP000320762">
    <property type="component" value="Unassembled WGS sequence"/>
</dbReference>
<name>A0A550CQU8_9AGAR</name>
<evidence type="ECO:0000313" key="2">
    <source>
        <dbReference type="EMBL" id="TRM67171.1"/>
    </source>
</evidence>
<organism evidence="2 3">
    <name type="scientific">Schizophyllum amplum</name>
    <dbReference type="NCBI Taxonomy" id="97359"/>
    <lineage>
        <taxon>Eukaryota</taxon>
        <taxon>Fungi</taxon>
        <taxon>Dikarya</taxon>
        <taxon>Basidiomycota</taxon>
        <taxon>Agaricomycotina</taxon>
        <taxon>Agaricomycetes</taxon>
        <taxon>Agaricomycetidae</taxon>
        <taxon>Agaricales</taxon>
        <taxon>Schizophyllaceae</taxon>
        <taxon>Schizophyllum</taxon>
    </lineage>
</organism>
<evidence type="ECO:0000313" key="3">
    <source>
        <dbReference type="Proteomes" id="UP000320762"/>
    </source>
</evidence>
<dbReference type="EMBL" id="VDMD01000003">
    <property type="protein sequence ID" value="TRM67171.1"/>
    <property type="molecule type" value="Genomic_DNA"/>
</dbReference>
<evidence type="ECO:0000256" key="1">
    <source>
        <dbReference type="SAM" id="MobiDB-lite"/>
    </source>
</evidence>
<feature type="compositionally biased region" description="Pro residues" evidence="1">
    <location>
        <begin position="214"/>
        <end position="223"/>
    </location>
</feature>
<dbReference type="AlphaFoldDB" id="A0A550CQU8"/>
<gene>
    <name evidence="2" type="ORF">BD626DRAFT_581829</name>
</gene>
<keyword evidence="3" id="KW-1185">Reference proteome</keyword>